<keyword evidence="5" id="KW-1185">Reference proteome</keyword>
<evidence type="ECO:0000313" key="4">
    <source>
        <dbReference type="EMBL" id="SPQ00489.1"/>
    </source>
</evidence>
<proteinExistence type="predicted"/>
<reference evidence="5" key="1">
    <citation type="submission" date="2018-03" db="EMBL/GenBank/DDBJ databases">
        <authorList>
            <person name="Zecchin S."/>
        </authorList>
    </citation>
    <scope>NUCLEOTIDE SEQUENCE [LARGE SCALE GENOMIC DNA]</scope>
</reference>
<gene>
    <name evidence="4" type="ORF">NBG4_250021</name>
</gene>
<dbReference type="EMBL" id="OUUY01000070">
    <property type="protein sequence ID" value="SPQ00489.1"/>
    <property type="molecule type" value="Genomic_DNA"/>
</dbReference>
<keyword evidence="1" id="KW-1133">Transmembrane helix</keyword>
<evidence type="ECO:0000256" key="1">
    <source>
        <dbReference type="SAM" id="Phobius"/>
    </source>
</evidence>
<evidence type="ECO:0000259" key="3">
    <source>
        <dbReference type="Pfam" id="PF13400"/>
    </source>
</evidence>
<organism evidence="4 5">
    <name type="scientific">Candidatus Sulfobium mesophilum</name>
    <dbReference type="NCBI Taxonomy" id="2016548"/>
    <lineage>
        <taxon>Bacteria</taxon>
        <taxon>Pseudomonadati</taxon>
        <taxon>Nitrospirota</taxon>
        <taxon>Nitrospiria</taxon>
        <taxon>Nitrospirales</taxon>
        <taxon>Nitrospiraceae</taxon>
        <taxon>Candidatus Sulfobium</taxon>
    </lineage>
</organism>
<dbReference type="AlphaFoldDB" id="A0A2U3QGK1"/>
<name>A0A2U3QGK1_9BACT</name>
<dbReference type="InterPro" id="IPR028087">
    <property type="entry name" value="Tad_N"/>
</dbReference>
<keyword evidence="1" id="KW-0472">Membrane</keyword>
<evidence type="ECO:0008006" key="6">
    <source>
        <dbReference type="Google" id="ProtNLM"/>
    </source>
</evidence>
<feature type="domain" description="DUF2134" evidence="2">
    <location>
        <begin position="76"/>
        <end position="175"/>
    </location>
</feature>
<keyword evidence="1" id="KW-0812">Transmembrane</keyword>
<dbReference type="OrthoDB" id="8894266at2"/>
<dbReference type="Pfam" id="PF09977">
    <property type="entry name" value="Tad_C"/>
    <property type="match status" value="1"/>
</dbReference>
<dbReference type="Pfam" id="PF13400">
    <property type="entry name" value="Tad"/>
    <property type="match status" value="1"/>
</dbReference>
<sequence>MRKFLTSVHDEGGVTAILVAIMMVMFLGFAALAIDIGYGYLTKNQLQDTADAAALAAARWLGHNYEGRTYEWQQSYDATGDAATIVAVAQDVANKSTVADQNNESENKFSIKTGEVLIGIWDPTQTPDHFSSTMSKPEAVRVIARRDGSANGPITTFFAKIFGIDDMNVSAIATAALTGQSEAGPGGLPLPVAISCWWQGHCGDVITFYPTGTSCAGWNTYTTKPSSAERLRKIIDTGNPNLTNCATYGPSDPSCYQSPVTIAGSTEFQFVGGTIAADFSDMEALFNSMRVLNDGVLDKDTNSATWTTSVPVYSEADGSCPCTNPNQTMPIVGFATIVMTEVMGVSEKEIRGQLICNNVDEGRGGGTPYGTLGSIPQLVQ</sequence>
<evidence type="ECO:0000313" key="5">
    <source>
        <dbReference type="Proteomes" id="UP000245125"/>
    </source>
</evidence>
<feature type="transmembrane region" description="Helical" evidence="1">
    <location>
        <begin position="12"/>
        <end position="34"/>
    </location>
</feature>
<protein>
    <recommendedName>
        <fullName evidence="6">Flp pilus-assembly TadG-like N-terminal domain-containing protein</fullName>
    </recommendedName>
</protein>
<dbReference type="InterPro" id="IPR018705">
    <property type="entry name" value="DUF2134_membrane"/>
</dbReference>
<evidence type="ECO:0000259" key="2">
    <source>
        <dbReference type="Pfam" id="PF09977"/>
    </source>
</evidence>
<accession>A0A2U3QGK1</accession>
<dbReference type="Proteomes" id="UP000245125">
    <property type="component" value="Unassembled WGS sequence"/>
</dbReference>
<feature type="domain" description="Putative Flp pilus-assembly TadG-like N-terminal" evidence="3">
    <location>
        <begin position="13"/>
        <end position="59"/>
    </location>
</feature>